<protein>
    <submittedName>
        <fullName evidence="1">Uncharacterized protein</fullName>
    </submittedName>
</protein>
<sequence length="136" mass="16169">MFPLPTFLWRPTFSSQPMIKPPRQSSRGYNQRFRISQAPQRVFHPPNRLTTNSYQVICCDNRSPSEILVIKVKHRQTTHRIWEGNSRLWSFRDLNHLKFHLAYIHGRTGCRTSDFHTTTELLIFGIASFPRNYYSM</sequence>
<reference evidence="2" key="1">
    <citation type="journal article" date="2024" name="Proc. Natl. Acad. Sci. U.S.A.">
        <title>Extraordinary preservation of gene collinearity over three hundred million years revealed in homosporous lycophytes.</title>
        <authorList>
            <person name="Li C."/>
            <person name="Wickell D."/>
            <person name="Kuo L.Y."/>
            <person name="Chen X."/>
            <person name="Nie B."/>
            <person name="Liao X."/>
            <person name="Peng D."/>
            <person name="Ji J."/>
            <person name="Jenkins J."/>
            <person name="Williams M."/>
            <person name="Shu S."/>
            <person name="Plott C."/>
            <person name="Barry K."/>
            <person name="Rajasekar S."/>
            <person name="Grimwood J."/>
            <person name="Han X."/>
            <person name="Sun S."/>
            <person name="Hou Z."/>
            <person name="He W."/>
            <person name="Dai G."/>
            <person name="Sun C."/>
            <person name="Schmutz J."/>
            <person name="Leebens-Mack J.H."/>
            <person name="Li F.W."/>
            <person name="Wang L."/>
        </authorList>
    </citation>
    <scope>NUCLEOTIDE SEQUENCE [LARGE SCALE GENOMIC DNA]</scope>
    <source>
        <strain evidence="2">cv. PW_Plant_1</strain>
    </source>
</reference>
<organism evidence="1 2">
    <name type="scientific">Diphasiastrum complanatum</name>
    <name type="common">Issler's clubmoss</name>
    <name type="synonym">Lycopodium complanatum</name>
    <dbReference type="NCBI Taxonomy" id="34168"/>
    <lineage>
        <taxon>Eukaryota</taxon>
        <taxon>Viridiplantae</taxon>
        <taxon>Streptophyta</taxon>
        <taxon>Embryophyta</taxon>
        <taxon>Tracheophyta</taxon>
        <taxon>Lycopodiopsida</taxon>
        <taxon>Lycopodiales</taxon>
        <taxon>Lycopodiaceae</taxon>
        <taxon>Lycopodioideae</taxon>
        <taxon>Diphasiastrum</taxon>
    </lineage>
</organism>
<evidence type="ECO:0000313" key="2">
    <source>
        <dbReference type="Proteomes" id="UP001162992"/>
    </source>
</evidence>
<proteinExistence type="predicted"/>
<accession>A0ACC2BAS6</accession>
<name>A0ACC2BAS6_DIPCM</name>
<comment type="caution">
    <text evidence="1">The sequence shown here is derived from an EMBL/GenBank/DDBJ whole genome shotgun (WGS) entry which is preliminary data.</text>
</comment>
<evidence type="ECO:0000313" key="1">
    <source>
        <dbReference type="EMBL" id="KAJ7526880.1"/>
    </source>
</evidence>
<dbReference type="EMBL" id="CM055107">
    <property type="protein sequence ID" value="KAJ7526880.1"/>
    <property type="molecule type" value="Genomic_DNA"/>
</dbReference>
<dbReference type="Proteomes" id="UP001162992">
    <property type="component" value="Chromosome 16"/>
</dbReference>
<keyword evidence="2" id="KW-1185">Reference proteome</keyword>
<gene>
    <name evidence="1" type="ORF">O6H91_16G027000</name>
</gene>